<evidence type="ECO:0000256" key="2">
    <source>
        <dbReference type="ARBA" id="ARBA00022448"/>
    </source>
</evidence>
<keyword evidence="9" id="KW-1185">Reference proteome</keyword>
<accession>A0AA41MEP4</accession>
<evidence type="ECO:0000313" key="9">
    <source>
        <dbReference type="Proteomes" id="UP001166674"/>
    </source>
</evidence>
<dbReference type="GO" id="GO:0015562">
    <property type="term" value="F:efflux transmembrane transporter activity"/>
    <property type="evidence" value="ECO:0007669"/>
    <property type="project" value="TreeGrafter"/>
</dbReference>
<sequence length="130" mass="15152">MAYQEKNERINKVIQDLDLKEVTDSKVESEGERKKTNIGMELILQLLILFLDKPTTGLDRKAANDAIRLLKRLRSCTDGRNEFIFFLFNFRCSGKVFLKKQDIDPSPWGLWKNYVALVILIIIFLIIAYL</sequence>
<comment type="caution">
    <text evidence="8">The sequence shown here is derived from an EMBL/GenBank/DDBJ whole genome shotgun (WGS) entry which is preliminary data.</text>
</comment>
<dbReference type="PANTHER" id="PTHR48041:SF92">
    <property type="entry name" value="BROAD SUBSTRATE SPECIFICITY ATP-BINDING CASSETTE TRANSPORTER ABCG2"/>
    <property type="match status" value="1"/>
</dbReference>
<evidence type="ECO:0000256" key="6">
    <source>
        <dbReference type="ARBA" id="ARBA00023136"/>
    </source>
</evidence>
<evidence type="ECO:0000256" key="1">
    <source>
        <dbReference type="ARBA" id="ARBA00004651"/>
    </source>
</evidence>
<dbReference type="InterPro" id="IPR027417">
    <property type="entry name" value="P-loop_NTPase"/>
</dbReference>
<dbReference type="InterPro" id="IPR050352">
    <property type="entry name" value="ABCG_transporters"/>
</dbReference>
<keyword evidence="8" id="KW-0067">ATP-binding</keyword>
<dbReference type="GO" id="GO:0032217">
    <property type="term" value="F:riboflavin transmembrane transporter activity"/>
    <property type="evidence" value="ECO:0007669"/>
    <property type="project" value="TreeGrafter"/>
</dbReference>
<evidence type="ECO:0000256" key="7">
    <source>
        <dbReference type="SAM" id="Phobius"/>
    </source>
</evidence>
<dbReference type="Proteomes" id="UP001166674">
    <property type="component" value="Unassembled WGS sequence"/>
</dbReference>
<dbReference type="GO" id="GO:0042626">
    <property type="term" value="F:ATPase-coupled transmembrane transporter activity"/>
    <property type="evidence" value="ECO:0007669"/>
    <property type="project" value="TreeGrafter"/>
</dbReference>
<keyword evidence="2" id="KW-0813">Transport</keyword>
<evidence type="ECO:0000256" key="4">
    <source>
        <dbReference type="ARBA" id="ARBA00022692"/>
    </source>
</evidence>
<feature type="transmembrane region" description="Helical" evidence="7">
    <location>
        <begin position="110"/>
        <end position="129"/>
    </location>
</feature>
<dbReference type="Gene3D" id="3.40.50.300">
    <property type="entry name" value="P-loop containing nucleotide triphosphate hydrolases"/>
    <property type="match status" value="1"/>
</dbReference>
<dbReference type="PANTHER" id="PTHR48041">
    <property type="entry name" value="ABC TRANSPORTER G FAMILY MEMBER 28"/>
    <property type="match status" value="1"/>
</dbReference>
<reference evidence="8" key="1">
    <citation type="submission" date="2020-03" db="EMBL/GenBank/DDBJ databases">
        <title>Studies in the Genomics of Life Span.</title>
        <authorList>
            <person name="Glass D."/>
        </authorList>
    </citation>
    <scope>NUCLEOTIDE SEQUENCE</scope>
    <source>
        <strain evidence="8">SUZIE</strain>
        <tissue evidence="8">Muscle</tissue>
    </source>
</reference>
<comment type="subcellular location">
    <subcellularLocation>
        <location evidence="1">Cell membrane</location>
        <topology evidence="1">Multi-pass membrane protein</topology>
    </subcellularLocation>
</comment>
<evidence type="ECO:0000256" key="5">
    <source>
        <dbReference type="ARBA" id="ARBA00022989"/>
    </source>
</evidence>
<dbReference type="AlphaFoldDB" id="A0AA41MEP4"/>
<keyword evidence="3" id="KW-1003">Cell membrane</keyword>
<evidence type="ECO:0000256" key="3">
    <source>
        <dbReference type="ARBA" id="ARBA00022475"/>
    </source>
</evidence>
<keyword evidence="8" id="KW-0547">Nucleotide-binding</keyword>
<keyword evidence="5 7" id="KW-1133">Transmembrane helix</keyword>
<evidence type="ECO:0000313" key="8">
    <source>
        <dbReference type="EMBL" id="MBZ3870590.1"/>
    </source>
</evidence>
<protein>
    <submittedName>
        <fullName evidence="8">ATP-binding cassette sub-family G member 2</fullName>
    </submittedName>
</protein>
<keyword evidence="4 7" id="KW-0812">Transmembrane</keyword>
<dbReference type="SUPFAM" id="SSF52540">
    <property type="entry name" value="P-loop containing nucleoside triphosphate hydrolases"/>
    <property type="match status" value="1"/>
</dbReference>
<proteinExistence type="predicted"/>
<keyword evidence="6 7" id="KW-0472">Membrane</keyword>
<gene>
    <name evidence="8" type="ORF">SUZIE_108700</name>
</gene>
<dbReference type="GO" id="GO:0005524">
    <property type="term" value="F:ATP binding"/>
    <property type="evidence" value="ECO:0007669"/>
    <property type="project" value="UniProtKB-KW"/>
</dbReference>
<dbReference type="GO" id="GO:0005886">
    <property type="term" value="C:plasma membrane"/>
    <property type="evidence" value="ECO:0007669"/>
    <property type="project" value="UniProtKB-SubCell"/>
</dbReference>
<dbReference type="EMBL" id="JAATJV010151267">
    <property type="protein sequence ID" value="MBZ3870590.1"/>
    <property type="molecule type" value="Genomic_DNA"/>
</dbReference>
<organism evidence="8 9">
    <name type="scientific">Sciurus carolinensis</name>
    <name type="common">Eastern gray squirrel</name>
    <dbReference type="NCBI Taxonomy" id="30640"/>
    <lineage>
        <taxon>Eukaryota</taxon>
        <taxon>Metazoa</taxon>
        <taxon>Chordata</taxon>
        <taxon>Craniata</taxon>
        <taxon>Vertebrata</taxon>
        <taxon>Euteleostomi</taxon>
        <taxon>Mammalia</taxon>
        <taxon>Eutheria</taxon>
        <taxon>Euarchontoglires</taxon>
        <taxon>Glires</taxon>
        <taxon>Rodentia</taxon>
        <taxon>Sciuromorpha</taxon>
        <taxon>Sciuridae</taxon>
        <taxon>Sciurinae</taxon>
        <taxon>Sciurini</taxon>
        <taxon>Sciurus</taxon>
    </lineage>
</organism>
<name>A0AA41MEP4_SCICA</name>